<sequence>MLPRQHRLTRKASFDAVFANGRRWTGQHVTIRTLHNGTDAYRCGLSVSKAVGNAVVRNRVKRRLREIIRGANVRPGYDVVVVARPSAAAAPFEGLRADLAGLLRRARVSGAPVEQGVDR</sequence>
<name>A0AA35XBB3_GEOBA</name>
<dbReference type="Pfam" id="PF00825">
    <property type="entry name" value="Ribonuclease_P"/>
    <property type="match status" value="1"/>
</dbReference>
<keyword evidence="8" id="KW-1185">Reference proteome</keyword>
<evidence type="ECO:0000256" key="2">
    <source>
        <dbReference type="ARBA" id="ARBA00022694"/>
    </source>
</evidence>
<evidence type="ECO:0000313" key="8">
    <source>
        <dbReference type="Proteomes" id="UP001174909"/>
    </source>
</evidence>
<dbReference type="InterPro" id="IPR020539">
    <property type="entry name" value="RNase_P_CS"/>
</dbReference>
<evidence type="ECO:0000313" key="7">
    <source>
        <dbReference type="EMBL" id="CAI8046196.1"/>
    </source>
</evidence>
<evidence type="ECO:0000256" key="4">
    <source>
        <dbReference type="ARBA" id="ARBA00022759"/>
    </source>
</evidence>
<keyword evidence="2" id="KW-0819">tRNA processing</keyword>
<protein>
    <submittedName>
        <fullName evidence="7">Ribonuclease P protein component</fullName>
    </submittedName>
</protein>
<dbReference type="HAMAP" id="MF_00227">
    <property type="entry name" value="RNase_P"/>
    <property type="match status" value="1"/>
</dbReference>
<evidence type="ECO:0000256" key="1">
    <source>
        <dbReference type="ARBA" id="ARBA00002663"/>
    </source>
</evidence>
<keyword evidence="3" id="KW-0540">Nuclease</keyword>
<dbReference type="GO" id="GO:0004526">
    <property type="term" value="F:ribonuclease P activity"/>
    <property type="evidence" value="ECO:0007669"/>
    <property type="project" value="InterPro"/>
</dbReference>
<dbReference type="NCBIfam" id="TIGR00188">
    <property type="entry name" value="rnpA"/>
    <property type="match status" value="1"/>
</dbReference>
<accession>A0AA35XBB3</accession>
<keyword evidence="4" id="KW-0255">Endonuclease</keyword>
<reference evidence="7" key="1">
    <citation type="submission" date="2023-03" db="EMBL/GenBank/DDBJ databases">
        <authorList>
            <person name="Steffen K."/>
            <person name="Cardenas P."/>
        </authorList>
    </citation>
    <scope>NUCLEOTIDE SEQUENCE</scope>
</reference>
<evidence type="ECO:0000256" key="5">
    <source>
        <dbReference type="ARBA" id="ARBA00022801"/>
    </source>
</evidence>
<dbReference type="SUPFAM" id="SSF54211">
    <property type="entry name" value="Ribosomal protein S5 domain 2-like"/>
    <property type="match status" value="1"/>
</dbReference>
<proteinExistence type="inferred from homology"/>
<dbReference type="PANTHER" id="PTHR33992">
    <property type="entry name" value="RIBONUCLEASE P PROTEIN COMPONENT"/>
    <property type="match status" value="1"/>
</dbReference>
<dbReference type="InterPro" id="IPR014721">
    <property type="entry name" value="Ribsml_uS5_D2-typ_fold_subgr"/>
</dbReference>
<organism evidence="7 8">
    <name type="scientific">Geodia barretti</name>
    <name type="common">Barrett's horny sponge</name>
    <dbReference type="NCBI Taxonomy" id="519541"/>
    <lineage>
        <taxon>Eukaryota</taxon>
        <taxon>Metazoa</taxon>
        <taxon>Porifera</taxon>
        <taxon>Demospongiae</taxon>
        <taxon>Heteroscleromorpha</taxon>
        <taxon>Tetractinellida</taxon>
        <taxon>Astrophorina</taxon>
        <taxon>Geodiidae</taxon>
        <taxon>Geodia</taxon>
    </lineage>
</organism>
<dbReference type="InterPro" id="IPR020568">
    <property type="entry name" value="Ribosomal_Su5_D2-typ_SF"/>
</dbReference>
<keyword evidence="6" id="KW-0694">RNA-binding</keyword>
<dbReference type="GO" id="GO:0000049">
    <property type="term" value="F:tRNA binding"/>
    <property type="evidence" value="ECO:0007669"/>
    <property type="project" value="InterPro"/>
</dbReference>
<dbReference type="InterPro" id="IPR000100">
    <property type="entry name" value="RNase_P"/>
</dbReference>
<dbReference type="Gene3D" id="3.30.230.10">
    <property type="match status" value="1"/>
</dbReference>
<comment type="caution">
    <text evidence="7">The sequence shown here is derived from an EMBL/GenBank/DDBJ whole genome shotgun (WGS) entry which is preliminary data.</text>
</comment>
<dbReference type="GO" id="GO:0042781">
    <property type="term" value="F:3'-tRNA processing endoribonuclease activity"/>
    <property type="evidence" value="ECO:0007669"/>
    <property type="project" value="TreeGrafter"/>
</dbReference>
<dbReference type="PANTHER" id="PTHR33992:SF1">
    <property type="entry name" value="RIBONUCLEASE P PROTEIN COMPONENT"/>
    <property type="match status" value="1"/>
</dbReference>
<dbReference type="Proteomes" id="UP001174909">
    <property type="component" value="Unassembled WGS sequence"/>
</dbReference>
<keyword evidence="5" id="KW-0378">Hydrolase</keyword>
<evidence type="ECO:0000256" key="6">
    <source>
        <dbReference type="ARBA" id="ARBA00022884"/>
    </source>
</evidence>
<gene>
    <name evidence="7" type="ORF">GBAR_LOCUS25528</name>
</gene>
<dbReference type="AlphaFoldDB" id="A0AA35XBB3"/>
<dbReference type="GO" id="GO:0030677">
    <property type="term" value="C:ribonuclease P complex"/>
    <property type="evidence" value="ECO:0007669"/>
    <property type="project" value="TreeGrafter"/>
</dbReference>
<evidence type="ECO:0000256" key="3">
    <source>
        <dbReference type="ARBA" id="ARBA00022722"/>
    </source>
</evidence>
<dbReference type="EMBL" id="CASHTH010003540">
    <property type="protein sequence ID" value="CAI8046196.1"/>
    <property type="molecule type" value="Genomic_DNA"/>
</dbReference>
<comment type="function">
    <text evidence="1">RNaseP catalyzes the removal of the 5'-leader sequence from pre-tRNA to produce the mature 5'-terminus. It can also cleave other RNA substrates such as 4.5S RNA. The protein component plays an auxiliary but essential role in vivo by binding to the 5'-leader sequence and broadening the substrate specificity of the ribozyme.</text>
</comment>
<dbReference type="PROSITE" id="PS00648">
    <property type="entry name" value="RIBONUCLEASE_P"/>
    <property type="match status" value="1"/>
</dbReference>